<dbReference type="RefSeq" id="WP_147646392.1">
    <property type="nucleotide sequence ID" value="NZ_CP042806.1"/>
</dbReference>
<evidence type="ECO:0000313" key="3">
    <source>
        <dbReference type="EMBL" id="QEE27199.1"/>
    </source>
</evidence>
<evidence type="ECO:0000313" key="4">
    <source>
        <dbReference type="Proteomes" id="UP000321820"/>
    </source>
</evidence>
<evidence type="ECO:0000256" key="2">
    <source>
        <dbReference type="SAM" id="SignalP"/>
    </source>
</evidence>
<evidence type="ECO:0000256" key="1">
    <source>
        <dbReference type="SAM" id="MobiDB-lite"/>
    </source>
</evidence>
<evidence type="ECO:0008006" key="5">
    <source>
        <dbReference type="Google" id="ProtNLM"/>
    </source>
</evidence>
<keyword evidence="4" id="KW-1185">Reference proteome</keyword>
<dbReference type="OrthoDB" id="117995at2"/>
<dbReference type="EMBL" id="CP042806">
    <property type="protein sequence ID" value="QEE27199.1"/>
    <property type="molecule type" value="Genomic_DNA"/>
</dbReference>
<feature type="chain" id="PRO_5022806555" description="Porin family protein" evidence="2">
    <location>
        <begin position="24"/>
        <end position="255"/>
    </location>
</feature>
<sequence>MRHEVTRRALAGMTALIATTLLSATMAAQTPASTSGQTSGSAAPAQPSQPQPGTAPKRNIQFARRIPVTYDNRWEVYGGLNFMNGQAGQNLPKRYNMGGLEGQATYWLTDRIGPAVDLRVDYGTTPVFPNTFQINRPVVRQIIGMGGVQYRGWKNQRFAIQYHGLVGVGAGKFDGGTLGGINAPSHNAAANAVAVGLYSNRVKPVGAFGGSLDINGSYRWAIRLQPDLIVEHYGTEYRQFFSISGGLVWRFGHRQ</sequence>
<protein>
    <recommendedName>
        <fullName evidence="5">Porin family protein</fullName>
    </recommendedName>
</protein>
<dbReference type="KEGG" id="talb:FTW19_03730"/>
<dbReference type="AlphaFoldDB" id="A0A5B9E5X2"/>
<organism evidence="3 4">
    <name type="scientific">Terriglobus albidus</name>
    <dbReference type="NCBI Taxonomy" id="1592106"/>
    <lineage>
        <taxon>Bacteria</taxon>
        <taxon>Pseudomonadati</taxon>
        <taxon>Acidobacteriota</taxon>
        <taxon>Terriglobia</taxon>
        <taxon>Terriglobales</taxon>
        <taxon>Acidobacteriaceae</taxon>
        <taxon>Terriglobus</taxon>
    </lineage>
</organism>
<reference evidence="3 4" key="1">
    <citation type="submission" date="2019-08" db="EMBL/GenBank/DDBJ databases">
        <title>Complete genome sequence of Terriglobus albidus strain ORNL.</title>
        <authorList>
            <person name="Podar M."/>
        </authorList>
    </citation>
    <scope>NUCLEOTIDE SEQUENCE [LARGE SCALE GENOMIC DNA]</scope>
    <source>
        <strain evidence="3 4">ORNL</strain>
    </source>
</reference>
<keyword evidence="2" id="KW-0732">Signal</keyword>
<dbReference type="Proteomes" id="UP000321820">
    <property type="component" value="Chromosome"/>
</dbReference>
<name>A0A5B9E5X2_9BACT</name>
<feature type="signal peptide" evidence="2">
    <location>
        <begin position="1"/>
        <end position="23"/>
    </location>
</feature>
<gene>
    <name evidence="3" type="ORF">FTW19_03730</name>
</gene>
<proteinExistence type="predicted"/>
<accession>A0A5B9E5X2</accession>
<feature type="region of interest" description="Disordered" evidence="1">
    <location>
        <begin position="28"/>
        <end position="61"/>
    </location>
</feature>
<feature type="compositionally biased region" description="Low complexity" evidence="1">
    <location>
        <begin position="28"/>
        <end position="56"/>
    </location>
</feature>